<sequence>MTAGERGEQAAALGSAGRGGLDVLFDPRSVAVVGASAHPEKWGYWLASGALDGRERRVVHLVNRRGGELRGVPFLPGLDALPTAPEQVVVAVPAPQVRPVVEQGLAAGARCFTVITSGGAGAGEERALASLVTAGGARLLGPNCMGVVDTTSGLRLSWGDFPAGAVGLVSQSGNLALEIGRLLARAGQGFSRFVSLGNQRDIDAADALDALIAHPPTRVVAAYVEDFRDGRRLARTLTSAHAAGKPVLLLTVGRSEASGRAAASHTGALVSTRATVAAVCRDAGALLLDTAGELVDTAMCLLGTPGLGGAGLGGANLGAADLGGAGPSATGQDPAGLGGAGGPSAADPSAGGLGAADPSAADVQVVCVGAPRAFRPLHVVVVGDSGGQGALAADALAARGLAVPGLPAEAVRAVAAELPPGAACGNPVDLAGAGEADLGSYARVVRALLSTTDADAVVLTGYFGDYATANPAQADRECAIARELAGAAEEFGRRLIVHSMARGTPALAVLQEHAVPVYERIEEAAGALAGAARLHVPAPADPVDPVDPADPAEPELAGAAHAAGDGGYESVRELLASYGLGFPAAEFVTDADAAVAAAHRTGYPLALKAMGLAHKTEAGGVALGVAGEDGLRAAFARMRARTGAARYAVEAMASPPYAVELIVGVRRDPAFGPVAMVGVGGVTAELLADTAVALAPLTPGRARALLLSLRHAPLLTGWRGAPPVHLDAAAAALCAVARAGAAHPELSELEVNPLLVHPGGAIALDAHGVLA</sequence>
<keyword evidence="4" id="KW-0436">Ligase</keyword>
<keyword evidence="1" id="KW-0067">ATP-binding</keyword>
<evidence type="ECO:0000256" key="2">
    <source>
        <dbReference type="SAM" id="MobiDB-lite"/>
    </source>
</evidence>
<dbReference type="Gene3D" id="3.30.1490.20">
    <property type="entry name" value="ATP-grasp fold, A domain"/>
    <property type="match status" value="1"/>
</dbReference>
<dbReference type="SMART" id="SM00881">
    <property type="entry name" value="CoA_binding"/>
    <property type="match status" value="1"/>
</dbReference>
<reference evidence="4 5" key="1">
    <citation type="submission" date="2023-05" db="EMBL/GenBank/DDBJ databases">
        <title>Draft genome sequence of Streptomyces sp. B-S-A8 isolated from a cave soil in Thailand.</title>
        <authorList>
            <person name="Chamroensaksri N."/>
            <person name="Muangham S."/>
        </authorList>
    </citation>
    <scope>NUCLEOTIDE SEQUENCE [LARGE SCALE GENOMIC DNA]</scope>
    <source>
        <strain evidence="4 5">B-S-A8</strain>
    </source>
</reference>
<proteinExistence type="predicted"/>
<dbReference type="Gene3D" id="3.40.50.261">
    <property type="entry name" value="Succinyl-CoA synthetase domains"/>
    <property type="match status" value="2"/>
</dbReference>
<feature type="region of interest" description="Disordered" evidence="2">
    <location>
        <begin position="326"/>
        <end position="354"/>
    </location>
</feature>
<dbReference type="Pfam" id="PF13380">
    <property type="entry name" value="CoA_binding_2"/>
    <property type="match status" value="1"/>
</dbReference>
<comment type="caution">
    <text evidence="4">The sequence shown here is derived from an EMBL/GenBank/DDBJ whole genome shotgun (WGS) entry which is preliminary data.</text>
</comment>
<keyword evidence="1" id="KW-0547">Nucleotide-binding</keyword>
<dbReference type="Pfam" id="PF13549">
    <property type="entry name" value="ATP-grasp_5"/>
    <property type="match status" value="1"/>
</dbReference>
<evidence type="ECO:0000313" key="4">
    <source>
        <dbReference type="EMBL" id="MDI3387633.1"/>
    </source>
</evidence>
<dbReference type="RefSeq" id="WP_282513958.1">
    <property type="nucleotide sequence ID" value="NZ_JASCIR010000011.1"/>
</dbReference>
<evidence type="ECO:0000256" key="1">
    <source>
        <dbReference type="PROSITE-ProRule" id="PRU00409"/>
    </source>
</evidence>
<evidence type="ECO:0000259" key="3">
    <source>
        <dbReference type="PROSITE" id="PS50975"/>
    </source>
</evidence>
<dbReference type="InterPro" id="IPR016102">
    <property type="entry name" value="Succinyl-CoA_synth-like"/>
</dbReference>
<organism evidence="4 5">
    <name type="scientific">Streptomyces solicavernae</name>
    <dbReference type="NCBI Taxonomy" id="3043614"/>
    <lineage>
        <taxon>Bacteria</taxon>
        <taxon>Bacillati</taxon>
        <taxon>Actinomycetota</taxon>
        <taxon>Actinomycetes</taxon>
        <taxon>Kitasatosporales</taxon>
        <taxon>Streptomycetaceae</taxon>
        <taxon>Streptomyces</taxon>
    </lineage>
</organism>
<dbReference type="PROSITE" id="PS50975">
    <property type="entry name" value="ATP_GRASP"/>
    <property type="match status" value="1"/>
</dbReference>
<dbReference type="InterPro" id="IPR036291">
    <property type="entry name" value="NAD(P)-bd_dom_sf"/>
</dbReference>
<dbReference type="GO" id="GO:0016874">
    <property type="term" value="F:ligase activity"/>
    <property type="evidence" value="ECO:0007669"/>
    <property type="project" value="UniProtKB-KW"/>
</dbReference>
<protein>
    <submittedName>
        <fullName evidence="4">Acetate--CoA ligase family protein</fullName>
    </submittedName>
</protein>
<gene>
    <name evidence="4" type="ORF">QIS99_15690</name>
</gene>
<dbReference type="Gene3D" id="3.40.50.720">
    <property type="entry name" value="NAD(P)-binding Rossmann-like Domain"/>
    <property type="match status" value="1"/>
</dbReference>
<evidence type="ECO:0000313" key="5">
    <source>
        <dbReference type="Proteomes" id="UP001224661"/>
    </source>
</evidence>
<dbReference type="EMBL" id="JASCIR010000011">
    <property type="protein sequence ID" value="MDI3387633.1"/>
    <property type="molecule type" value="Genomic_DNA"/>
</dbReference>
<dbReference type="InterPro" id="IPR013815">
    <property type="entry name" value="ATP_grasp_subdomain_1"/>
</dbReference>
<dbReference type="InterPro" id="IPR043938">
    <property type="entry name" value="Ligase_CoA_dom"/>
</dbReference>
<dbReference type="SUPFAM" id="SSF51735">
    <property type="entry name" value="NAD(P)-binding Rossmann-fold domains"/>
    <property type="match status" value="1"/>
</dbReference>
<dbReference type="SUPFAM" id="SSF52210">
    <property type="entry name" value="Succinyl-CoA synthetase domains"/>
    <property type="match status" value="2"/>
</dbReference>
<dbReference type="InterPro" id="IPR011761">
    <property type="entry name" value="ATP-grasp"/>
</dbReference>
<name>A0ABT6RT80_9ACTN</name>
<dbReference type="Pfam" id="PF19045">
    <property type="entry name" value="Ligase_CoA_2"/>
    <property type="match status" value="1"/>
</dbReference>
<accession>A0ABT6RT80</accession>
<dbReference type="InterPro" id="IPR032875">
    <property type="entry name" value="Succ_CoA_lig_flav_dom"/>
</dbReference>
<dbReference type="PANTHER" id="PTHR42793">
    <property type="entry name" value="COA BINDING DOMAIN CONTAINING PROTEIN"/>
    <property type="match status" value="1"/>
</dbReference>
<dbReference type="PANTHER" id="PTHR42793:SF1">
    <property type="entry name" value="PEPTIDYL-LYSINE N-ACETYLTRANSFERASE PATZ"/>
    <property type="match status" value="1"/>
</dbReference>
<keyword evidence="5" id="KW-1185">Reference proteome</keyword>
<dbReference type="Gene3D" id="3.30.470.20">
    <property type="entry name" value="ATP-grasp fold, B domain"/>
    <property type="match status" value="1"/>
</dbReference>
<dbReference type="Pfam" id="PF13607">
    <property type="entry name" value="Succ_CoA_lig"/>
    <property type="match status" value="1"/>
</dbReference>
<feature type="domain" description="ATP-grasp" evidence="3">
    <location>
        <begin position="572"/>
        <end position="621"/>
    </location>
</feature>
<dbReference type="SUPFAM" id="SSF56059">
    <property type="entry name" value="Glutathione synthetase ATP-binding domain-like"/>
    <property type="match status" value="1"/>
</dbReference>
<feature type="compositionally biased region" description="Low complexity" evidence="2">
    <location>
        <begin position="343"/>
        <end position="354"/>
    </location>
</feature>
<dbReference type="Proteomes" id="UP001224661">
    <property type="component" value="Unassembled WGS sequence"/>
</dbReference>
<dbReference type="InterPro" id="IPR003781">
    <property type="entry name" value="CoA-bd"/>
</dbReference>